<dbReference type="STRING" id="1335048.AKL17_1863"/>
<evidence type="ECO:0000313" key="2">
    <source>
        <dbReference type="EMBL" id="AMY69113.1"/>
    </source>
</evidence>
<evidence type="ECO:0000256" key="1">
    <source>
        <dbReference type="SAM" id="MobiDB-lite"/>
    </source>
</evidence>
<dbReference type="Pfam" id="PF13770">
    <property type="entry name" value="DUF4169"/>
    <property type="match status" value="1"/>
</dbReference>
<dbReference type="RefSeq" id="WP_066812628.1">
    <property type="nucleotide sequence ID" value="NZ_CP012661.1"/>
</dbReference>
<gene>
    <name evidence="2" type="ORF">AKL17_1863</name>
</gene>
<name>A0A165SLA1_9RHOB</name>
<dbReference type="KEGG" id="daa:AKL17_1863"/>
<dbReference type="InterPro" id="IPR025227">
    <property type="entry name" value="DUF4169"/>
</dbReference>
<keyword evidence="3" id="KW-1185">Reference proteome</keyword>
<feature type="compositionally biased region" description="Basic and acidic residues" evidence="1">
    <location>
        <begin position="33"/>
        <end position="66"/>
    </location>
</feature>
<sequence>MSEIINLRQTRKQRERAEERNEATARAALFGRSKAEKALEGAREKKARAALDGHRLQPDPEQSGKA</sequence>
<evidence type="ECO:0000313" key="3">
    <source>
        <dbReference type="Proteomes" id="UP000076128"/>
    </source>
</evidence>
<organism evidence="2 3">
    <name type="scientific">Frigidibacter mobilis</name>
    <dbReference type="NCBI Taxonomy" id="1335048"/>
    <lineage>
        <taxon>Bacteria</taxon>
        <taxon>Pseudomonadati</taxon>
        <taxon>Pseudomonadota</taxon>
        <taxon>Alphaproteobacteria</taxon>
        <taxon>Rhodobacterales</taxon>
        <taxon>Paracoccaceae</taxon>
        <taxon>Frigidibacter</taxon>
    </lineage>
</organism>
<accession>A0A165SLA1</accession>
<evidence type="ECO:0008006" key="4">
    <source>
        <dbReference type="Google" id="ProtNLM"/>
    </source>
</evidence>
<dbReference type="Proteomes" id="UP000076128">
    <property type="component" value="Chromosome"/>
</dbReference>
<feature type="region of interest" description="Disordered" evidence="1">
    <location>
        <begin position="1"/>
        <end position="66"/>
    </location>
</feature>
<reference evidence="2 3" key="1">
    <citation type="submission" date="2015-09" db="EMBL/GenBank/DDBJ databases">
        <title>Complete genome sequence of Defluviimonas alba cai42t isolated from an oilfield in Xinjiang.</title>
        <authorList>
            <person name="Geng S."/>
            <person name="Pan X."/>
            <person name="Wu X."/>
        </authorList>
    </citation>
    <scope>NUCLEOTIDE SEQUENCE [LARGE SCALE GENOMIC DNA]</scope>
    <source>
        <strain evidence="3">cai42</strain>
    </source>
</reference>
<dbReference type="AlphaFoldDB" id="A0A165SLA1"/>
<dbReference type="EMBL" id="CP012661">
    <property type="protein sequence ID" value="AMY69113.1"/>
    <property type="molecule type" value="Genomic_DNA"/>
</dbReference>
<proteinExistence type="predicted"/>
<dbReference type="OrthoDB" id="7192657at2"/>
<protein>
    <recommendedName>
        <fullName evidence="4">DUF4169 family protein</fullName>
    </recommendedName>
</protein>